<sequence length="306" mass="33065">MSTFLRDRRLSRALSAEQLAGQLGVHPTSVLRWERRERLPGPGHIHGLARSLAVDPAAVARFFDEARTDAPDPSPGVRAPGLRRLRSAARLPASRVAEAVGVEPAHVYRWEAGRTRLPLRHLPTLAELLAVEAAELRTLLSTPAPPPAVVDRPLRRLRRRTGLSQEAVARQVGASRHSVGAWERGQVPPLGVVRRLSRVYGVPVATVARAAGVTPPPLLDPRRWTPGDLPEALRTLRAWSGRTQAELAARVGCSADAVRGWERGRGVPSAVLRTRLEEAYGLPAGALLRACPRTPTPGSPGRSHPA</sequence>
<feature type="domain" description="HTH cro/C1-type" evidence="2">
    <location>
        <begin position="82"/>
        <end position="136"/>
    </location>
</feature>
<dbReference type="GO" id="GO:0003677">
    <property type="term" value="F:DNA binding"/>
    <property type="evidence" value="ECO:0007669"/>
    <property type="project" value="UniProtKB-KW"/>
</dbReference>
<dbReference type="CDD" id="cd00093">
    <property type="entry name" value="HTH_XRE"/>
    <property type="match status" value="4"/>
</dbReference>
<dbReference type="InterPro" id="IPR001387">
    <property type="entry name" value="Cro/C1-type_HTH"/>
</dbReference>
<dbReference type="SUPFAM" id="SSF47413">
    <property type="entry name" value="lambda repressor-like DNA-binding domains"/>
    <property type="match status" value="4"/>
</dbReference>
<evidence type="ECO:0000259" key="2">
    <source>
        <dbReference type="PROSITE" id="PS50943"/>
    </source>
</evidence>
<dbReference type="Proteomes" id="UP000199034">
    <property type="component" value="Unassembled WGS sequence"/>
</dbReference>
<proteinExistence type="predicted"/>
<evidence type="ECO:0000313" key="4">
    <source>
        <dbReference type="Proteomes" id="UP000199034"/>
    </source>
</evidence>
<keyword evidence="4" id="KW-1185">Reference proteome</keyword>
<dbReference type="RefSeq" id="WP_090854378.1">
    <property type="nucleotide sequence ID" value="NZ_FMZM01000004.1"/>
</dbReference>
<evidence type="ECO:0000313" key="3">
    <source>
        <dbReference type="EMBL" id="SDC89358.1"/>
    </source>
</evidence>
<dbReference type="PROSITE" id="PS50943">
    <property type="entry name" value="HTH_CROC1"/>
    <property type="match status" value="4"/>
</dbReference>
<dbReference type="STRING" id="1045774.SAMN05421872_104326"/>
<name>A0A1G6QAM6_9ACTN</name>
<feature type="domain" description="HTH cro/C1-type" evidence="2">
    <location>
        <begin position="5"/>
        <end position="59"/>
    </location>
</feature>
<dbReference type="EMBL" id="FMZM01000004">
    <property type="protein sequence ID" value="SDC89358.1"/>
    <property type="molecule type" value="Genomic_DNA"/>
</dbReference>
<dbReference type="SMART" id="SM00530">
    <property type="entry name" value="HTH_XRE"/>
    <property type="match status" value="4"/>
</dbReference>
<dbReference type="PANTHER" id="PTHR46797:SF1">
    <property type="entry name" value="METHYLPHOSPHONATE SYNTHASE"/>
    <property type="match status" value="1"/>
</dbReference>
<protein>
    <submittedName>
        <fullName evidence="3">DNA-binding transcriptional regulator, XRE-family HTH domain</fullName>
    </submittedName>
</protein>
<feature type="domain" description="HTH cro/C1-type" evidence="2">
    <location>
        <begin position="233"/>
        <end position="287"/>
    </location>
</feature>
<dbReference type="Pfam" id="PF13560">
    <property type="entry name" value="HTH_31"/>
    <property type="match status" value="4"/>
</dbReference>
<accession>A0A1G6QAM6</accession>
<dbReference type="InterPro" id="IPR050807">
    <property type="entry name" value="TransReg_Diox_bact_type"/>
</dbReference>
<dbReference type="Gene3D" id="1.10.260.40">
    <property type="entry name" value="lambda repressor-like DNA-binding domains"/>
    <property type="match status" value="4"/>
</dbReference>
<gene>
    <name evidence="3" type="ORF">SAMN05421872_104326</name>
</gene>
<dbReference type="PANTHER" id="PTHR46797">
    <property type="entry name" value="HTH-TYPE TRANSCRIPTIONAL REGULATOR"/>
    <property type="match status" value="1"/>
</dbReference>
<organism evidence="3 4">
    <name type="scientific">Nocardioides lianchengensis</name>
    <dbReference type="NCBI Taxonomy" id="1045774"/>
    <lineage>
        <taxon>Bacteria</taxon>
        <taxon>Bacillati</taxon>
        <taxon>Actinomycetota</taxon>
        <taxon>Actinomycetes</taxon>
        <taxon>Propionibacteriales</taxon>
        <taxon>Nocardioidaceae</taxon>
        <taxon>Nocardioides</taxon>
    </lineage>
</organism>
<reference evidence="3 4" key="1">
    <citation type="submission" date="2016-10" db="EMBL/GenBank/DDBJ databases">
        <authorList>
            <person name="de Groot N.N."/>
        </authorList>
    </citation>
    <scope>NUCLEOTIDE SEQUENCE [LARGE SCALE GENOMIC DNA]</scope>
    <source>
        <strain evidence="3 4">CGMCC 4.6858</strain>
    </source>
</reference>
<dbReference type="AlphaFoldDB" id="A0A1G6QAM6"/>
<dbReference type="OrthoDB" id="3213425at2"/>
<dbReference type="InterPro" id="IPR010982">
    <property type="entry name" value="Lambda_DNA-bd_dom_sf"/>
</dbReference>
<evidence type="ECO:0000256" key="1">
    <source>
        <dbReference type="ARBA" id="ARBA00023125"/>
    </source>
</evidence>
<feature type="domain" description="HTH cro/C1-type" evidence="2">
    <location>
        <begin position="154"/>
        <end position="207"/>
    </location>
</feature>
<dbReference type="GO" id="GO:0005829">
    <property type="term" value="C:cytosol"/>
    <property type="evidence" value="ECO:0007669"/>
    <property type="project" value="TreeGrafter"/>
</dbReference>
<dbReference type="GO" id="GO:0003700">
    <property type="term" value="F:DNA-binding transcription factor activity"/>
    <property type="evidence" value="ECO:0007669"/>
    <property type="project" value="TreeGrafter"/>
</dbReference>
<keyword evidence="1 3" id="KW-0238">DNA-binding</keyword>